<dbReference type="Pfam" id="PF17210">
    <property type="entry name" value="SdrD_B"/>
    <property type="match status" value="2"/>
</dbReference>
<sequence>MTLRLMTPTPGRFRRGRRPARTGGNLVGVSLWARVDELECRALLSTISGHVYDDLDGDGSRDAGEPGLSGVTVYLDQNLNGSLDPGESSRVSDGSGSYRFDLSPGAYFVRQVAPPGRNQTEPVGGFHYVSLSGAQDVVRNFGNQSIEVGKAPIMGRAYHDLDSDGVKDANEPGLAGWTVFADLDNNAMPSPGEPSATTDAEGNYRMLVDPGRVYQIREDVPTGWALTAPPVGYHIVPVFSTRPVLGRDFGNIQVGGGDDEGVLNGQVYDDQDGDGVKDAGESGLAGWTVYLDQDEDGVLDPGEQSMLSNASGNYSFTVEPGSYQIREVVMPNWQQTAPVGGVHEVTVAADQTISGLDFGNKLAAGGSISGTVFQDIENLTTRDPGEPGLSGWTVYADLNNNSLLDSGEPSVLSGANGLYSLPLEPGTYRLREILMTGWIQTTPTRRFYDVALGPGQSVTGRDFGNFSLGNRTSSVAPPGSGAGVLGFSAAGSIPSEEFDTPAPHAEQGGSPDLALLDVAIADADASGVVLQAQSPSRLRPESTVRLGVAADAPSKADSPGVRNSIRLLL</sequence>
<keyword evidence="2" id="KW-0964">Secreted</keyword>
<dbReference type="InterPro" id="IPR033764">
    <property type="entry name" value="Sdr_B"/>
</dbReference>
<gene>
    <name evidence="6" type="primary">sdrD</name>
    <name evidence="6" type="ORF">ElP_08950</name>
</gene>
<evidence type="ECO:0000313" key="7">
    <source>
        <dbReference type="Proteomes" id="UP000317835"/>
    </source>
</evidence>
<dbReference type="InterPro" id="IPR051417">
    <property type="entry name" value="SDr/BOS_complex"/>
</dbReference>
<dbReference type="KEGG" id="tpla:ElP_08950"/>
<evidence type="ECO:0000256" key="3">
    <source>
        <dbReference type="ARBA" id="ARBA00022729"/>
    </source>
</evidence>
<keyword evidence="7" id="KW-1185">Reference proteome</keyword>
<comment type="subcellular location">
    <subcellularLocation>
        <location evidence="1">Secreted</location>
    </subcellularLocation>
</comment>
<dbReference type="Proteomes" id="UP000317835">
    <property type="component" value="Chromosome"/>
</dbReference>
<dbReference type="PANTHER" id="PTHR23303">
    <property type="entry name" value="CARBOXYPEPTIDASE REGULATORY REGION-CONTAINING"/>
    <property type="match status" value="1"/>
</dbReference>
<feature type="region of interest" description="Disordered" evidence="4">
    <location>
        <begin position="1"/>
        <end position="20"/>
    </location>
</feature>
<feature type="domain" description="SD-repeat containing protein B" evidence="5">
    <location>
        <begin position="266"/>
        <end position="341"/>
    </location>
</feature>
<accession>A0A518GWU7</accession>
<evidence type="ECO:0000256" key="4">
    <source>
        <dbReference type="SAM" id="MobiDB-lite"/>
    </source>
</evidence>
<evidence type="ECO:0000256" key="1">
    <source>
        <dbReference type="ARBA" id="ARBA00004613"/>
    </source>
</evidence>
<reference evidence="6 7" key="1">
    <citation type="submission" date="2019-02" db="EMBL/GenBank/DDBJ databases">
        <title>Deep-cultivation of Planctomycetes and their phenomic and genomic characterization uncovers novel biology.</title>
        <authorList>
            <person name="Wiegand S."/>
            <person name="Jogler M."/>
            <person name="Boedeker C."/>
            <person name="Pinto D."/>
            <person name="Vollmers J."/>
            <person name="Rivas-Marin E."/>
            <person name="Kohn T."/>
            <person name="Peeters S.H."/>
            <person name="Heuer A."/>
            <person name="Rast P."/>
            <person name="Oberbeckmann S."/>
            <person name="Bunk B."/>
            <person name="Jeske O."/>
            <person name="Meyerdierks A."/>
            <person name="Storesund J.E."/>
            <person name="Kallscheuer N."/>
            <person name="Luecker S."/>
            <person name="Lage O.M."/>
            <person name="Pohl T."/>
            <person name="Merkel B.J."/>
            <person name="Hornburger P."/>
            <person name="Mueller R.-W."/>
            <person name="Bruemmer F."/>
            <person name="Labrenz M."/>
            <person name="Spormann A.M."/>
            <person name="Op den Camp H."/>
            <person name="Overmann J."/>
            <person name="Amann R."/>
            <person name="Jetten M.S.M."/>
            <person name="Mascher T."/>
            <person name="Medema M.H."/>
            <person name="Devos D.P."/>
            <person name="Kaster A.-K."/>
            <person name="Ovreas L."/>
            <person name="Rohde M."/>
            <person name="Galperin M.Y."/>
            <person name="Jogler C."/>
        </authorList>
    </citation>
    <scope>NUCLEOTIDE SEQUENCE [LARGE SCALE GENOMIC DNA]</scope>
    <source>
        <strain evidence="6 7">ElP</strain>
    </source>
</reference>
<dbReference type="EMBL" id="CP036426">
    <property type="protein sequence ID" value="QDV33053.1"/>
    <property type="molecule type" value="Genomic_DNA"/>
</dbReference>
<keyword evidence="3" id="KW-0732">Signal</keyword>
<dbReference type="Gene3D" id="2.60.40.10">
    <property type="entry name" value="Immunoglobulins"/>
    <property type="match status" value="4"/>
</dbReference>
<dbReference type="AlphaFoldDB" id="A0A518GWU7"/>
<protein>
    <submittedName>
        <fullName evidence="6">Serine-aspartate repeat-containing protein D</fullName>
    </submittedName>
</protein>
<dbReference type="GO" id="GO:0005576">
    <property type="term" value="C:extracellular region"/>
    <property type="evidence" value="ECO:0007669"/>
    <property type="project" value="UniProtKB-SubCell"/>
</dbReference>
<dbReference type="InterPro" id="IPR013783">
    <property type="entry name" value="Ig-like_fold"/>
</dbReference>
<evidence type="ECO:0000259" key="5">
    <source>
        <dbReference type="Pfam" id="PF17210"/>
    </source>
</evidence>
<dbReference type="OrthoDB" id="252653at2"/>
<evidence type="ECO:0000313" key="6">
    <source>
        <dbReference type="EMBL" id="QDV33053.1"/>
    </source>
</evidence>
<feature type="domain" description="SD-repeat containing protein B" evidence="5">
    <location>
        <begin position="47"/>
        <end position="123"/>
    </location>
</feature>
<evidence type="ECO:0000256" key="2">
    <source>
        <dbReference type="ARBA" id="ARBA00022525"/>
    </source>
</evidence>
<dbReference type="SUPFAM" id="SSF117074">
    <property type="entry name" value="Hypothetical protein PA1324"/>
    <property type="match status" value="4"/>
</dbReference>
<proteinExistence type="predicted"/>
<name>A0A518GWU7_9BACT</name>
<organism evidence="6 7">
    <name type="scientific">Tautonia plasticadhaerens</name>
    <dbReference type="NCBI Taxonomy" id="2527974"/>
    <lineage>
        <taxon>Bacteria</taxon>
        <taxon>Pseudomonadati</taxon>
        <taxon>Planctomycetota</taxon>
        <taxon>Planctomycetia</taxon>
        <taxon>Isosphaerales</taxon>
        <taxon>Isosphaeraceae</taxon>
        <taxon>Tautonia</taxon>
    </lineage>
</organism>